<keyword evidence="2" id="KW-0812">Transmembrane</keyword>
<evidence type="ECO:0000256" key="2">
    <source>
        <dbReference type="SAM" id="Phobius"/>
    </source>
</evidence>
<dbReference type="Proteomes" id="UP001446871">
    <property type="component" value="Unassembled WGS sequence"/>
</dbReference>
<evidence type="ECO:0000313" key="5">
    <source>
        <dbReference type="Proteomes" id="UP001446871"/>
    </source>
</evidence>
<dbReference type="EMBL" id="JAQQWM010000004">
    <property type="protein sequence ID" value="KAK8067567.1"/>
    <property type="molecule type" value="Genomic_DNA"/>
</dbReference>
<keyword evidence="2" id="KW-1133">Transmembrane helix</keyword>
<evidence type="ECO:0000256" key="1">
    <source>
        <dbReference type="SAM" id="MobiDB-lite"/>
    </source>
</evidence>
<evidence type="ECO:0000313" key="4">
    <source>
        <dbReference type="EMBL" id="KAK8067567.1"/>
    </source>
</evidence>
<proteinExistence type="predicted"/>
<reference evidence="4 5" key="1">
    <citation type="submission" date="2023-01" db="EMBL/GenBank/DDBJ databases">
        <title>Analysis of 21 Apiospora genomes using comparative genomics revels a genus with tremendous synthesis potential of carbohydrate active enzymes and secondary metabolites.</title>
        <authorList>
            <person name="Sorensen T."/>
        </authorList>
    </citation>
    <scope>NUCLEOTIDE SEQUENCE [LARGE SCALE GENOMIC DNA]</scope>
    <source>
        <strain evidence="4 5">CBS 83171</strain>
    </source>
</reference>
<organism evidence="4 5">
    <name type="scientific">Apiospora saccharicola</name>
    <dbReference type="NCBI Taxonomy" id="335842"/>
    <lineage>
        <taxon>Eukaryota</taxon>
        <taxon>Fungi</taxon>
        <taxon>Dikarya</taxon>
        <taxon>Ascomycota</taxon>
        <taxon>Pezizomycotina</taxon>
        <taxon>Sordariomycetes</taxon>
        <taxon>Xylariomycetidae</taxon>
        <taxon>Amphisphaeriales</taxon>
        <taxon>Apiosporaceae</taxon>
        <taxon>Apiospora</taxon>
    </lineage>
</organism>
<dbReference type="InterPro" id="IPR037460">
    <property type="entry name" value="SEST-like"/>
</dbReference>
<evidence type="ECO:0000259" key="3">
    <source>
        <dbReference type="Pfam" id="PF13472"/>
    </source>
</evidence>
<dbReference type="SUPFAM" id="SSF52266">
    <property type="entry name" value="SGNH hydrolase"/>
    <property type="match status" value="1"/>
</dbReference>
<dbReference type="PANTHER" id="PTHR37981">
    <property type="entry name" value="LIPASE 2"/>
    <property type="match status" value="1"/>
</dbReference>
<accession>A0ABR1V9K1</accession>
<dbReference type="Pfam" id="PF13472">
    <property type="entry name" value="Lipase_GDSL_2"/>
    <property type="match status" value="1"/>
</dbReference>
<keyword evidence="2" id="KW-0472">Membrane</keyword>
<name>A0ABR1V9K1_9PEZI</name>
<feature type="region of interest" description="Disordered" evidence="1">
    <location>
        <begin position="1"/>
        <end position="45"/>
    </location>
</feature>
<dbReference type="CDD" id="cd01823">
    <property type="entry name" value="SEST_like"/>
    <property type="match status" value="1"/>
</dbReference>
<comment type="caution">
    <text evidence="4">The sequence shown here is derived from an EMBL/GenBank/DDBJ whole genome shotgun (WGS) entry which is preliminary data.</text>
</comment>
<protein>
    <recommendedName>
        <fullName evidence="3">SGNH hydrolase-type esterase domain-containing protein</fullName>
    </recommendedName>
</protein>
<sequence length="367" mass="39641">MNEASADENVTEIHREERDAANPVSQEEEADNPPPAPTPTWARRRRRAQNQWRGNCLFRLLIVLLFILLLVIILADMTHSQDPNSGDGARAKITHIASLGSSYAAGPGISPQRNQAAGRSGNNYAALLQRRLNALASNNGNNNNNVALADLSVSGATLLNLISEPQDTGLDVFAPQVKGVPDAADLVLVLGGGNDIDYIGGLMRDAMELPADLFEGMSMMSGQLNSADALARRYGRVLDAVHAAAPRAVVLAVEYLTLLGSDFVAGKHAPFDEGRARYHRQRAEMLNNGTRAARAGREDWCHVVQVSDNTMEHGIGAKEPWVTDYLGVSDVTHVPYHPNAAGMKGVEAIIYKKLVELELVDDDDGEL</sequence>
<feature type="compositionally biased region" description="Basic and acidic residues" evidence="1">
    <location>
        <begin position="11"/>
        <end position="20"/>
    </location>
</feature>
<feature type="compositionally biased region" description="Acidic residues" evidence="1">
    <location>
        <begin position="1"/>
        <end position="10"/>
    </location>
</feature>
<dbReference type="InterPro" id="IPR013830">
    <property type="entry name" value="SGNH_hydro"/>
</dbReference>
<dbReference type="Gene3D" id="3.40.50.1110">
    <property type="entry name" value="SGNH hydrolase"/>
    <property type="match status" value="1"/>
</dbReference>
<feature type="transmembrane region" description="Helical" evidence="2">
    <location>
        <begin position="56"/>
        <end position="75"/>
    </location>
</feature>
<dbReference type="InterPro" id="IPR036514">
    <property type="entry name" value="SGNH_hydro_sf"/>
</dbReference>
<feature type="domain" description="SGNH hydrolase-type esterase" evidence="3">
    <location>
        <begin position="99"/>
        <end position="344"/>
    </location>
</feature>
<gene>
    <name evidence="4" type="ORF">PG996_006679</name>
</gene>
<keyword evidence="5" id="KW-1185">Reference proteome</keyword>
<dbReference type="PANTHER" id="PTHR37981:SF1">
    <property type="entry name" value="SGNH HYDROLASE-TYPE ESTERASE DOMAIN-CONTAINING PROTEIN"/>
    <property type="match status" value="1"/>
</dbReference>